<dbReference type="EMBL" id="VIEB01000062">
    <property type="protein sequence ID" value="TQE08956.1"/>
    <property type="molecule type" value="Genomic_DNA"/>
</dbReference>
<sequence length="62" mass="7214">MISTQNIWLEIFKVNENGDCTAPFSLKECNMEWVISPHHSSSKKIEIRRAGWAIIPHHLKLQ</sequence>
<reference evidence="1 2" key="1">
    <citation type="journal article" date="2019" name="G3 (Bethesda)">
        <title>Sequencing of a Wild Apple (Malus baccata) Genome Unravels the Differences Between Cultivated and Wild Apple Species Regarding Disease Resistance and Cold Tolerance.</title>
        <authorList>
            <person name="Chen X."/>
        </authorList>
    </citation>
    <scope>NUCLEOTIDE SEQUENCE [LARGE SCALE GENOMIC DNA]</scope>
    <source>
        <strain evidence="2">cv. Shandingzi</strain>
        <tissue evidence="1">Leaves</tissue>
    </source>
</reference>
<accession>A0A540ND48</accession>
<evidence type="ECO:0000313" key="1">
    <source>
        <dbReference type="EMBL" id="TQE08956.1"/>
    </source>
</evidence>
<keyword evidence="2" id="KW-1185">Reference proteome</keyword>
<protein>
    <submittedName>
        <fullName evidence="1">Uncharacterized protein</fullName>
    </submittedName>
</protein>
<comment type="caution">
    <text evidence="1">The sequence shown here is derived from an EMBL/GenBank/DDBJ whole genome shotgun (WGS) entry which is preliminary data.</text>
</comment>
<organism evidence="1 2">
    <name type="scientific">Malus baccata</name>
    <name type="common">Siberian crab apple</name>
    <name type="synonym">Pyrus baccata</name>
    <dbReference type="NCBI Taxonomy" id="106549"/>
    <lineage>
        <taxon>Eukaryota</taxon>
        <taxon>Viridiplantae</taxon>
        <taxon>Streptophyta</taxon>
        <taxon>Embryophyta</taxon>
        <taxon>Tracheophyta</taxon>
        <taxon>Spermatophyta</taxon>
        <taxon>Magnoliopsida</taxon>
        <taxon>eudicotyledons</taxon>
        <taxon>Gunneridae</taxon>
        <taxon>Pentapetalae</taxon>
        <taxon>rosids</taxon>
        <taxon>fabids</taxon>
        <taxon>Rosales</taxon>
        <taxon>Rosaceae</taxon>
        <taxon>Amygdaloideae</taxon>
        <taxon>Maleae</taxon>
        <taxon>Malus</taxon>
    </lineage>
</organism>
<evidence type="ECO:0000313" key="2">
    <source>
        <dbReference type="Proteomes" id="UP000315295"/>
    </source>
</evidence>
<gene>
    <name evidence="1" type="ORF">C1H46_005339</name>
</gene>
<dbReference type="Proteomes" id="UP000315295">
    <property type="component" value="Unassembled WGS sequence"/>
</dbReference>
<proteinExistence type="predicted"/>
<name>A0A540ND48_MALBA</name>
<dbReference type="AlphaFoldDB" id="A0A540ND48"/>